<dbReference type="AlphaFoldDB" id="A0AAV4MEK2"/>
<evidence type="ECO:0000313" key="3">
    <source>
        <dbReference type="Proteomes" id="UP001054945"/>
    </source>
</evidence>
<dbReference type="EMBL" id="BPLR01002091">
    <property type="protein sequence ID" value="GIX69866.1"/>
    <property type="molecule type" value="Genomic_DNA"/>
</dbReference>
<feature type="region of interest" description="Disordered" evidence="1">
    <location>
        <begin position="1"/>
        <end position="35"/>
    </location>
</feature>
<sequence>MQTSPPPHRLGGNKRQPQGRRKTPQSTARAENHSHLLPTHLFVARRRFAERNCKKNIYFPMLWVSLHVLPAFALEKEREGGGRFPLKRTP</sequence>
<evidence type="ECO:0000256" key="1">
    <source>
        <dbReference type="SAM" id="MobiDB-lite"/>
    </source>
</evidence>
<proteinExistence type="predicted"/>
<gene>
    <name evidence="2" type="ORF">CEXT_15641</name>
</gene>
<accession>A0AAV4MEK2</accession>
<organism evidence="2 3">
    <name type="scientific">Caerostris extrusa</name>
    <name type="common">Bark spider</name>
    <name type="synonym">Caerostris bankana</name>
    <dbReference type="NCBI Taxonomy" id="172846"/>
    <lineage>
        <taxon>Eukaryota</taxon>
        <taxon>Metazoa</taxon>
        <taxon>Ecdysozoa</taxon>
        <taxon>Arthropoda</taxon>
        <taxon>Chelicerata</taxon>
        <taxon>Arachnida</taxon>
        <taxon>Araneae</taxon>
        <taxon>Araneomorphae</taxon>
        <taxon>Entelegynae</taxon>
        <taxon>Araneoidea</taxon>
        <taxon>Araneidae</taxon>
        <taxon>Caerostris</taxon>
    </lineage>
</organism>
<reference evidence="2 3" key="1">
    <citation type="submission" date="2021-06" db="EMBL/GenBank/DDBJ databases">
        <title>Caerostris extrusa draft genome.</title>
        <authorList>
            <person name="Kono N."/>
            <person name="Arakawa K."/>
        </authorList>
    </citation>
    <scope>NUCLEOTIDE SEQUENCE [LARGE SCALE GENOMIC DNA]</scope>
</reference>
<name>A0AAV4MEK2_CAEEX</name>
<evidence type="ECO:0000313" key="2">
    <source>
        <dbReference type="EMBL" id="GIX69866.1"/>
    </source>
</evidence>
<keyword evidence="3" id="KW-1185">Reference proteome</keyword>
<dbReference type="Proteomes" id="UP001054945">
    <property type="component" value="Unassembled WGS sequence"/>
</dbReference>
<comment type="caution">
    <text evidence="2">The sequence shown here is derived from an EMBL/GenBank/DDBJ whole genome shotgun (WGS) entry which is preliminary data.</text>
</comment>
<protein>
    <submittedName>
        <fullName evidence="2">Uncharacterized protein</fullName>
    </submittedName>
</protein>